<feature type="compositionally biased region" description="Basic residues" evidence="1">
    <location>
        <begin position="397"/>
        <end position="409"/>
    </location>
</feature>
<feature type="compositionally biased region" description="Basic and acidic residues" evidence="1">
    <location>
        <begin position="857"/>
        <end position="872"/>
    </location>
</feature>
<feature type="compositionally biased region" description="Low complexity" evidence="1">
    <location>
        <begin position="826"/>
        <end position="837"/>
    </location>
</feature>
<sequence length="1336" mass="139269">MVSLGRVTAPKPVNLPSQKRENNGNDPTIPLVPKTVSSSVWGSQAGQGGGDAPPVQAPPQQAPPPAQPAQGQPIGGAWGSAGVPDRRQASALLAQDEFPTLGAPAAEPLPNGAPYAHAPQGYANGAPPSHPSMERTSWDGPNHGAPYEKSGSPGNFHSAGSWGAPTGERWADSVPPMRPAQGYGGPPPVPYGGMDGRMDMQGPPYMPSQGAGYMPFNQPPPPPPRARPPSGADPAGPRYMAAPPEYQGRPQGQHMGGPPAHGHGQGQYEGPGPMQSFGAATMAGGGYMPPHLRNRDRGEGMPRPTSEWSIAAQPSESLPDEVPQQTTPPKILRRDVPAASHPVHQAGPPPQQQQQQQQPPVQHHRGEGHHRGAHGGMPPHPDLAAMQPMLLQPQHPQHAHQHPHHHSQQRPHAPPVQAHGAPQQPRLSVPQQQPPPPPQQQPQSQPQQQQQPGVQRLQFGQLGSPPGYSRDGEQQQPLPAGLHLPNGHMSQPQPMPGPVGRLQHQHSSGGQGFSPKVAQQLGLHRPESAQDVPGSADGQSAQSNGPIMTFGQPAQRPQHQPAAHSTRPPSAPDAPAPKAAPAEAAQPAALSELEAQKAYMRQKVQQRQQEAAKQQQQPPAVGQRSASEASRRSMLQSVAQQEPAEAAEQPIGGPGPSGPGRGRGGQGPGRGGRGHDAGRGRGQSRRDVQHARAPEAQALDKAVPQSLSLSPSEQLIMEAKMRSLSLEANKAAGGSGPPSQRQQQHQQSGGQQHQQHGGQHQQQHQHQQQQQQARAEHGSAPPGGEGGSRRGSASAREGQPKAVPIVTATREPSHRRDAPGSSQQQRRPAAVPIAVPVPERRAQAEGRPSGEGPPQQREQRGARREKRTRDRPPQSGEAAPPEGSQAPAESRQAPPAAAEAGGFPPQEQTGGGPPGAHRRGSRRGGGGQRGERSGGQGPPGVDSEGASKAVDAPPGLGGKQQEPAPHAAEDQHAAPAERGEQNGESGGADRRDRRDRPRRERGQRERPPRHLAAIAGNPVVVDSDVATEGKGSEPAEGDARQSGAREARRTRPGERAPKKPRSATEHALGQTIHAPPGLGGPTAQPGLPDVAFGQEASRRARGERELYHPPVKEATGPSQEAHAEADADAPLQMTDGKPPGLGRSRARHGRERRDRRRPPSGASDMAGGEHTEQGPPHEGGEQPEGAADSGAQAEDGPRQRQHRGPGSRGSRGGSGGSRAKGGAEGTPAPADGAQEGSSNAQAGDDRDHQEGLPQRSNRSGRGRGPRGGARNRGSQDGAPADAGEAGLPDGEAGKTLEVARGTVDAKGKRVWTVKDKAAEAAAEKPSTAEAGLSSST</sequence>
<feature type="compositionally biased region" description="Low complexity" evidence="1">
    <location>
        <begin position="884"/>
        <end position="908"/>
    </location>
</feature>
<feature type="region of interest" description="Disordered" evidence="1">
    <location>
        <begin position="1"/>
        <end position="1306"/>
    </location>
</feature>
<feature type="compositionally biased region" description="Polar residues" evidence="1">
    <location>
        <begin position="537"/>
        <end position="546"/>
    </location>
</feature>
<feature type="compositionally biased region" description="Low complexity" evidence="1">
    <location>
        <begin position="576"/>
        <end position="589"/>
    </location>
</feature>
<feature type="compositionally biased region" description="Polar residues" evidence="1">
    <location>
        <begin position="625"/>
        <end position="638"/>
    </location>
</feature>
<dbReference type="Proteomes" id="UP001497392">
    <property type="component" value="Unassembled WGS sequence"/>
</dbReference>
<feature type="region of interest" description="Disordered" evidence="1">
    <location>
        <begin position="1317"/>
        <end position="1336"/>
    </location>
</feature>
<feature type="compositionally biased region" description="Basic and acidic residues" evidence="1">
    <location>
        <begin position="1096"/>
        <end position="1111"/>
    </location>
</feature>
<name>A0ABP1FKY5_9CHLO</name>
<evidence type="ECO:0000256" key="1">
    <source>
        <dbReference type="SAM" id="MobiDB-lite"/>
    </source>
</evidence>
<feature type="compositionally biased region" description="Basic residues" evidence="1">
    <location>
        <begin position="1144"/>
        <end position="1158"/>
    </location>
</feature>
<feature type="compositionally biased region" description="Gly residues" evidence="1">
    <location>
        <begin position="923"/>
        <end position="938"/>
    </location>
</feature>
<feature type="compositionally biased region" description="Basic and acidic residues" evidence="1">
    <location>
        <begin position="1030"/>
        <end position="1057"/>
    </location>
</feature>
<feature type="compositionally biased region" description="Low complexity" evidence="1">
    <location>
        <begin position="341"/>
        <end position="361"/>
    </location>
</feature>
<feature type="compositionally biased region" description="Low complexity" evidence="1">
    <location>
        <begin position="228"/>
        <end position="238"/>
    </location>
</feature>
<feature type="compositionally biased region" description="Basic residues" evidence="1">
    <location>
        <begin position="362"/>
        <end position="373"/>
    </location>
</feature>
<feature type="compositionally biased region" description="Basic and acidic residues" evidence="1">
    <location>
        <begin position="967"/>
        <end position="1008"/>
    </location>
</feature>
<evidence type="ECO:0000313" key="3">
    <source>
        <dbReference type="Proteomes" id="UP001497392"/>
    </source>
</evidence>
<feature type="compositionally biased region" description="Low complexity" evidence="1">
    <location>
        <begin position="601"/>
        <end position="624"/>
    </location>
</feature>
<feature type="compositionally biased region" description="Low complexity" evidence="1">
    <location>
        <begin position="441"/>
        <end position="461"/>
    </location>
</feature>
<dbReference type="EMBL" id="CAXHTA020000004">
    <property type="protein sequence ID" value="CAL5220629.1"/>
    <property type="molecule type" value="Genomic_DNA"/>
</dbReference>
<feature type="compositionally biased region" description="Low complexity" evidence="1">
    <location>
        <begin position="250"/>
        <end position="262"/>
    </location>
</feature>
<feature type="compositionally biased region" description="Low complexity" evidence="1">
    <location>
        <begin position="704"/>
        <end position="715"/>
    </location>
</feature>
<feature type="compositionally biased region" description="Low complexity" evidence="1">
    <location>
        <begin position="737"/>
        <end position="780"/>
    </location>
</feature>
<feature type="compositionally biased region" description="Gly residues" evidence="1">
    <location>
        <begin position="652"/>
        <end position="671"/>
    </location>
</feature>
<gene>
    <name evidence="2" type="primary">g2672</name>
    <name evidence="2" type="ORF">VP750_LOCUS2288</name>
</gene>
<evidence type="ECO:0000313" key="2">
    <source>
        <dbReference type="EMBL" id="CAL5220629.1"/>
    </source>
</evidence>
<comment type="caution">
    <text evidence="2">The sequence shown here is derived from an EMBL/GenBank/DDBJ whole genome shotgun (WGS) entry which is preliminary data.</text>
</comment>
<reference evidence="2 3" key="1">
    <citation type="submission" date="2024-06" db="EMBL/GenBank/DDBJ databases">
        <authorList>
            <person name="Kraege A."/>
            <person name="Thomma B."/>
        </authorList>
    </citation>
    <scope>NUCLEOTIDE SEQUENCE [LARGE SCALE GENOMIC DNA]</scope>
</reference>
<feature type="compositionally biased region" description="Low complexity" evidence="1">
    <location>
        <begin position="552"/>
        <end position="564"/>
    </location>
</feature>
<organism evidence="2 3">
    <name type="scientific">Coccomyxa viridis</name>
    <dbReference type="NCBI Taxonomy" id="1274662"/>
    <lineage>
        <taxon>Eukaryota</taxon>
        <taxon>Viridiplantae</taxon>
        <taxon>Chlorophyta</taxon>
        <taxon>core chlorophytes</taxon>
        <taxon>Trebouxiophyceae</taxon>
        <taxon>Trebouxiophyceae incertae sedis</taxon>
        <taxon>Coccomyxaceae</taxon>
        <taxon>Coccomyxa</taxon>
    </lineage>
</organism>
<feature type="compositionally biased region" description="Low complexity" evidence="1">
    <location>
        <begin position="422"/>
        <end position="431"/>
    </location>
</feature>
<feature type="compositionally biased region" description="Polar residues" evidence="1">
    <location>
        <begin position="306"/>
        <end position="316"/>
    </location>
</feature>
<feature type="compositionally biased region" description="Pro residues" evidence="1">
    <location>
        <begin position="55"/>
        <end position="67"/>
    </location>
</feature>
<feature type="compositionally biased region" description="Gly residues" evidence="1">
    <location>
        <begin position="1206"/>
        <end position="1224"/>
    </location>
</feature>
<accession>A0ABP1FKY5</accession>
<feature type="compositionally biased region" description="Pro residues" evidence="1">
    <location>
        <begin position="217"/>
        <end position="227"/>
    </location>
</feature>
<feature type="compositionally biased region" description="Low complexity" evidence="1">
    <location>
        <begin position="639"/>
        <end position="651"/>
    </location>
</feature>
<feature type="compositionally biased region" description="Basic and acidic residues" evidence="1">
    <location>
        <begin position="673"/>
        <end position="693"/>
    </location>
</feature>
<protein>
    <submittedName>
        <fullName evidence="2">G2672 protein</fullName>
    </submittedName>
</protein>
<proteinExistence type="predicted"/>
<keyword evidence="3" id="KW-1185">Reference proteome</keyword>